<dbReference type="OMA" id="QLRYKYL"/>
<sequence length="691" mass="80060">YKTELQESTVLDIENLFAVDQQLRKFEGDIRARYGMFEKTRNAIDRYEGLDSFAQGYKWCGVHVWEDGSVTCWEWVPDVKAELFFFNVFSADDCEPRKFEARDFGKWELHIPARSDGTCAIQHLNELKLIIETHDNERIERISPWAKYVRQQSGDSIMKWFFWNPPQHLQEQRSSQKIPKPDRLRLYEAHVGIASDRYEVATYKHFTSNVLPRIRDLGYNSLLLMAVVEHPCYASFGQQTTNYFAPSSRFGTPDELKDLIATAHSMGIYVIMDVMHGEASANVEDGLNKLNGADGGFFVEGGNGGKHDTRKFDFTKWETLRFLLSQLRFYLDEFKVDGFRFRELTGMVYLDNSAVRPSSDDYSRYFGPQINMEATAYLMLMNDLLHKFYPDVLTIAEEHSGFPGITRPVNEGGIGFDYKMAVEIPDKWMKMICETRDEDWSLNYIQKFLTNQRPGEKRIVYVENHEQVLLHNSGNIVFDRITLSRKLIGELPMLGSSETPIELERGLSLYKMVRLLTHVFSGRGIVNFIGNEFGHPDWVELPAPTNGDNFKFARRRFQLADDEQLRYKYLNRFDIALNKLEEKFGWLKSNEAKVTRVHESDKVLAFERSGLVFIFNFHPTNSYNNYRIPVRKDGSYHILLDSDERFFNGGDRNQRNMAYHTTSGRFEGCDQSIMVSGENAIAIGFCDVTNP</sequence>
<name>H2Y7M1_CIOSA</name>
<dbReference type="GO" id="GO:0005978">
    <property type="term" value="P:glycogen biosynthetic process"/>
    <property type="evidence" value="ECO:0007669"/>
    <property type="project" value="InterPro"/>
</dbReference>
<dbReference type="Pfam" id="PF02806">
    <property type="entry name" value="Alpha-amylase_C"/>
    <property type="match status" value="1"/>
</dbReference>
<dbReference type="GO" id="GO:0043169">
    <property type="term" value="F:cation binding"/>
    <property type="evidence" value="ECO:0007669"/>
    <property type="project" value="InterPro"/>
</dbReference>
<evidence type="ECO:0000256" key="2">
    <source>
        <dbReference type="ARBA" id="ARBA00009000"/>
    </source>
</evidence>
<dbReference type="eggNOG" id="KOG0470">
    <property type="taxonomic scope" value="Eukaryota"/>
</dbReference>
<proteinExistence type="inferred from homology"/>
<dbReference type="GO" id="GO:0003844">
    <property type="term" value="F:1,4-alpha-glucan branching enzyme activity"/>
    <property type="evidence" value="ECO:0007669"/>
    <property type="project" value="UniProtKB-EC"/>
</dbReference>
<evidence type="ECO:0000313" key="7">
    <source>
        <dbReference type="Proteomes" id="UP000007875"/>
    </source>
</evidence>
<dbReference type="InterPro" id="IPR013783">
    <property type="entry name" value="Ig-like_fold"/>
</dbReference>
<feature type="domain" description="Glycosyl hydrolase family 13 catalytic" evidence="5">
    <location>
        <begin position="192"/>
        <end position="558"/>
    </location>
</feature>
<dbReference type="InterPro" id="IPR006047">
    <property type="entry name" value="GH13_cat_dom"/>
</dbReference>
<dbReference type="PANTHER" id="PTHR43651">
    <property type="entry name" value="1,4-ALPHA-GLUCAN-BRANCHING ENZYME"/>
    <property type="match status" value="1"/>
</dbReference>
<comment type="catalytic activity">
    <reaction evidence="1">
        <text>Transfers a segment of a (1-&gt;4)-alpha-D-glucan chain to a primary hydroxy group in a similar glucan chain.</text>
        <dbReference type="EC" id="2.4.1.18"/>
    </reaction>
</comment>
<dbReference type="STRING" id="51511.ENSCSAVP00000001319"/>
<dbReference type="EC" id="2.4.1.18" evidence="3"/>
<dbReference type="GO" id="GO:0005737">
    <property type="term" value="C:cytoplasm"/>
    <property type="evidence" value="ECO:0007669"/>
    <property type="project" value="TreeGrafter"/>
</dbReference>
<dbReference type="Proteomes" id="UP000007875">
    <property type="component" value="Unassembled WGS sequence"/>
</dbReference>
<evidence type="ECO:0000256" key="4">
    <source>
        <dbReference type="ARBA" id="ARBA00022679"/>
    </source>
</evidence>
<dbReference type="Ensembl" id="ENSCSAVT00000001335.1">
    <property type="protein sequence ID" value="ENSCSAVP00000001319.1"/>
    <property type="gene ID" value="ENSCSAVG00000000731.1"/>
</dbReference>
<evidence type="ECO:0000259" key="5">
    <source>
        <dbReference type="SMART" id="SM00642"/>
    </source>
</evidence>
<reference evidence="6" key="2">
    <citation type="submission" date="2025-08" db="UniProtKB">
        <authorList>
            <consortium name="Ensembl"/>
        </authorList>
    </citation>
    <scope>IDENTIFICATION</scope>
</reference>
<dbReference type="Pfam" id="PF00128">
    <property type="entry name" value="Alpha-amylase"/>
    <property type="match status" value="1"/>
</dbReference>
<dbReference type="InterPro" id="IPR006048">
    <property type="entry name" value="A-amylase/branching_C"/>
</dbReference>
<protein>
    <recommendedName>
        <fullName evidence="3">1,4-alpha-glucan branching enzyme</fullName>
        <ecNumber evidence="3">2.4.1.18</ecNumber>
    </recommendedName>
</protein>
<dbReference type="PANTHER" id="PTHR43651:SF3">
    <property type="entry name" value="1,4-ALPHA-GLUCAN-BRANCHING ENZYME"/>
    <property type="match status" value="1"/>
</dbReference>
<evidence type="ECO:0000256" key="3">
    <source>
        <dbReference type="ARBA" id="ARBA00012541"/>
    </source>
</evidence>
<evidence type="ECO:0000313" key="6">
    <source>
        <dbReference type="Ensembl" id="ENSCSAVP00000001319.1"/>
    </source>
</evidence>
<dbReference type="InterPro" id="IPR037439">
    <property type="entry name" value="Branching_enzy"/>
</dbReference>
<dbReference type="InterPro" id="IPR017853">
    <property type="entry name" value="GH"/>
</dbReference>
<keyword evidence="7" id="KW-1185">Reference proteome</keyword>
<reference evidence="7" key="1">
    <citation type="submission" date="2003-08" db="EMBL/GenBank/DDBJ databases">
        <authorList>
            <person name="Birren B."/>
            <person name="Nusbaum C."/>
            <person name="Abebe A."/>
            <person name="Abouelleil A."/>
            <person name="Adekoya E."/>
            <person name="Ait-zahra M."/>
            <person name="Allen N."/>
            <person name="Allen T."/>
            <person name="An P."/>
            <person name="Anderson M."/>
            <person name="Anderson S."/>
            <person name="Arachchi H."/>
            <person name="Armbruster J."/>
            <person name="Bachantsang P."/>
            <person name="Baldwin J."/>
            <person name="Barry A."/>
            <person name="Bayul T."/>
            <person name="Blitshsteyn B."/>
            <person name="Bloom T."/>
            <person name="Blye J."/>
            <person name="Boguslavskiy L."/>
            <person name="Borowsky M."/>
            <person name="Boukhgalter B."/>
            <person name="Brunache A."/>
            <person name="Butler J."/>
            <person name="Calixte N."/>
            <person name="Calvo S."/>
            <person name="Camarata J."/>
            <person name="Campo K."/>
            <person name="Chang J."/>
            <person name="Cheshatsang Y."/>
            <person name="Citroen M."/>
            <person name="Collymore A."/>
            <person name="Considine T."/>
            <person name="Cook A."/>
            <person name="Cooke P."/>
            <person name="Corum B."/>
            <person name="Cuomo C."/>
            <person name="David R."/>
            <person name="Dawoe T."/>
            <person name="Degray S."/>
            <person name="Dodge S."/>
            <person name="Dooley K."/>
            <person name="Dorje P."/>
            <person name="Dorjee K."/>
            <person name="Dorris L."/>
            <person name="Duffey N."/>
            <person name="Dupes A."/>
            <person name="Elkins T."/>
            <person name="Engels R."/>
            <person name="Erickson J."/>
            <person name="Farina A."/>
            <person name="Faro S."/>
            <person name="Ferreira P."/>
            <person name="Fischer H."/>
            <person name="Fitzgerald M."/>
            <person name="Foley K."/>
            <person name="Gage D."/>
            <person name="Galagan J."/>
            <person name="Gearin G."/>
            <person name="Gnerre S."/>
            <person name="Gnirke A."/>
            <person name="Goyette A."/>
            <person name="Graham J."/>
            <person name="Grandbois E."/>
            <person name="Gyaltsen K."/>
            <person name="Hafez N."/>
            <person name="Hagopian D."/>
            <person name="Hagos B."/>
            <person name="Hall J."/>
            <person name="Hatcher B."/>
            <person name="Heller A."/>
            <person name="Higgins H."/>
            <person name="Honan T."/>
            <person name="Horn A."/>
            <person name="Houde N."/>
            <person name="Hughes L."/>
            <person name="Hulme W."/>
            <person name="Husby E."/>
            <person name="Iliev I."/>
            <person name="Jaffe D."/>
            <person name="Jones C."/>
            <person name="Kamal M."/>
            <person name="Kamat A."/>
            <person name="Kamvysselis M."/>
            <person name="Karlsson E."/>
            <person name="Kells C."/>
            <person name="Kieu A."/>
            <person name="Kisner P."/>
            <person name="Kodira C."/>
            <person name="Kulbokas E."/>
            <person name="Labutti K."/>
            <person name="Lama D."/>
            <person name="Landers T."/>
            <person name="Leger J."/>
            <person name="Levine S."/>
            <person name="Lewis D."/>
            <person name="Lewis T."/>
            <person name="Lindblad-toh K."/>
            <person name="Liu X."/>
            <person name="Lokyitsang T."/>
            <person name="Lokyitsang Y."/>
            <person name="Lucien O."/>
            <person name="Lui A."/>
            <person name="Ma L.J."/>
            <person name="Mabbitt R."/>
            <person name="Macdonald J."/>
            <person name="Maclean C."/>
            <person name="Major J."/>
            <person name="Manning J."/>
            <person name="Marabella R."/>
            <person name="Maru K."/>
            <person name="Matthews C."/>
            <person name="Mauceli E."/>
            <person name="Mccarthy M."/>
            <person name="Mcdonough S."/>
            <person name="Mcghee T."/>
            <person name="Meldrim J."/>
            <person name="Meneus L."/>
            <person name="Mesirov J."/>
            <person name="Mihalev A."/>
            <person name="Mihova T."/>
            <person name="Mikkelsen T."/>
            <person name="Mlenga V."/>
            <person name="Moru K."/>
            <person name="Mozes J."/>
            <person name="Mulrain L."/>
            <person name="Munson G."/>
            <person name="Naylor J."/>
            <person name="Newes C."/>
            <person name="Nguyen C."/>
            <person name="Nguyen N."/>
            <person name="Nguyen T."/>
            <person name="Nicol R."/>
            <person name="Nielsen C."/>
            <person name="Nizzari M."/>
            <person name="Norbu C."/>
            <person name="Norbu N."/>
            <person name="O'donnell P."/>
            <person name="Okoawo O."/>
            <person name="O'leary S."/>
            <person name="Omotosho B."/>
            <person name="O'neill K."/>
            <person name="Osman S."/>
            <person name="Parker S."/>
            <person name="Perrin D."/>
            <person name="Phunkhang P."/>
            <person name="Piqani B."/>
            <person name="Purcell S."/>
            <person name="Rachupka T."/>
            <person name="Ramasamy U."/>
            <person name="Rameau R."/>
            <person name="Ray V."/>
            <person name="Raymond C."/>
            <person name="Retta R."/>
            <person name="Richardson S."/>
            <person name="Rise C."/>
            <person name="Rodriguez J."/>
            <person name="Rogers J."/>
            <person name="Rogov P."/>
            <person name="Rutman M."/>
            <person name="Schupbach R."/>
            <person name="Seaman C."/>
            <person name="Settipalli S."/>
            <person name="Sharpe T."/>
            <person name="Sheridan J."/>
            <person name="Sherpa N."/>
            <person name="Shi J."/>
            <person name="Smirnov S."/>
            <person name="Smith C."/>
            <person name="Sougnez C."/>
            <person name="Spencer B."/>
            <person name="Stalker J."/>
            <person name="Stange-thomann N."/>
            <person name="Stavropoulos S."/>
            <person name="Stetson K."/>
            <person name="Stone C."/>
            <person name="Stone S."/>
            <person name="Stubbs M."/>
            <person name="Talamas J."/>
            <person name="Tchuinga P."/>
            <person name="Tenzing P."/>
            <person name="Tesfaye S."/>
            <person name="Theodore J."/>
            <person name="Thoulutsang Y."/>
            <person name="Topham K."/>
            <person name="Towey S."/>
            <person name="Tsamla T."/>
            <person name="Tsomo N."/>
            <person name="Vallee D."/>
            <person name="Vassiliev H."/>
            <person name="Venkataraman V."/>
            <person name="Vinson J."/>
            <person name="Vo A."/>
            <person name="Wade C."/>
            <person name="Wang S."/>
            <person name="Wangchuk T."/>
            <person name="Wangdi T."/>
            <person name="Whittaker C."/>
            <person name="Wilkinson J."/>
            <person name="Wu Y."/>
            <person name="Wyman D."/>
            <person name="Yadav S."/>
            <person name="Yang S."/>
            <person name="Yang X."/>
            <person name="Yeager S."/>
            <person name="Yee E."/>
            <person name="Young G."/>
            <person name="Zainoun J."/>
            <person name="Zembeck L."/>
            <person name="Zimmer A."/>
            <person name="Zody M."/>
            <person name="Lander E."/>
        </authorList>
    </citation>
    <scope>NUCLEOTIDE SEQUENCE [LARGE SCALE GENOMIC DNA]</scope>
</reference>
<dbReference type="SMART" id="SM00642">
    <property type="entry name" value="Aamy"/>
    <property type="match status" value="1"/>
</dbReference>
<evidence type="ECO:0000256" key="1">
    <source>
        <dbReference type="ARBA" id="ARBA00000826"/>
    </source>
</evidence>
<reference evidence="6" key="3">
    <citation type="submission" date="2025-09" db="UniProtKB">
        <authorList>
            <consortium name="Ensembl"/>
        </authorList>
    </citation>
    <scope>IDENTIFICATION</scope>
</reference>
<dbReference type="Gene3D" id="2.60.40.10">
    <property type="entry name" value="Immunoglobulins"/>
    <property type="match status" value="1"/>
</dbReference>
<dbReference type="PIRSF" id="PIRSF000463">
    <property type="entry name" value="GlgB"/>
    <property type="match status" value="1"/>
</dbReference>
<dbReference type="InParanoid" id="H2Y7M1"/>
<dbReference type="Gene3D" id="2.60.40.1180">
    <property type="entry name" value="Golgi alpha-mannosidase II"/>
    <property type="match status" value="1"/>
</dbReference>
<dbReference type="InterPro" id="IPR014756">
    <property type="entry name" value="Ig_E-set"/>
</dbReference>
<dbReference type="Gene3D" id="3.20.20.80">
    <property type="entry name" value="Glycosidases"/>
    <property type="match status" value="1"/>
</dbReference>
<keyword evidence="4" id="KW-0808">Transferase</keyword>
<dbReference type="InterPro" id="IPR013780">
    <property type="entry name" value="Glyco_hydro_b"/>
</dbReference>
<dbReference type="AlphaFoldDB" id="H2Y7M1"/>
<accession>H2Y7M1</accession>
<dbReference type="GeneTree" id="ENSGT00390000017040"/>
<dbReference type="SUPFAM" id="SSF81296">
    <property type="entry name" value="E set domains"/>
    <property type="match status" value="1"/>
</dbReference>
<dbReference type="SUPFAM" id="SSF51011">
    <property type="entry name" value="Glycosyl hydrolase domain"/>
    <property type="match status" value="1"/>
</dbReference>
<comment type="similarity">
    <text evidence="2">Belongs to the glycosyl hydrolase 13 family. GlgB subfamily.</text>
</comment>
<organism evidence="6 7">
    <name type="scientific">Ciona savignyi</name>
    <name type="common">Pacific transparent sea squirt</name>
    <dbReference type="NCBI Taxonomy" id="51511"/>
    <lineage>
        <taxon>Eukaryota</taxon>
        <taxon>Metazoa</taxon>
        <taxon>Chordata</taxon>
        <taxon>Tunicata</taxon>
        <taxon>Ascidiacea</taxon>
        <taxon>Phlebobranchia</taxon>
        <taxon>Cionidae</taxon>
        <taxon>Ciona</taxon>
    </lineage>
</organism>
<dbReference type="SUPFAM" id="SSF51445">
    <property type="entry name" value="(Trans)glycosidases"/>
    <property type="match status" value="1"/>
</dbReference>